<dbReference type="InterPro" id="IPR019787">
    <property type="entry name" value="Znf_PHD-finger"/>
</dbReference>
<feature type="compositionally biased region" description="Acidic residues" evidence="5">
    <location>
        <begin position="22"/>
        <end position="45"/>
    </location>
</feature>
<dbReference type="PROSITE" id="PS00518">
    <property type="entry name" value="ZF_RING_1"/>
    <property type="match status" value="1"/>
</dbReference>
<dbReference type="Gene3D" id="3.30.40.10">
    <property type="entry name" value="Zinc/RING finger domain, C3HC4 (zinc finger)"/>
    <property type="match status" value="2"/>
</dbReference>
<feature type="domain" description="PHD-type" evidence="6">
    <location>
        <begin position="466"/>
        <end position="515"/>
    </location>
</feature>
<evidence type="ECO:0000256" key="3">
    <source>
        <dbReference type="ARBA" id="ARBA00022833"/>
    </source>
</evidence>
<proteinExistence type="predicted"/>
<dbReference type="SMART" id="SM00184">
    <property type="entry name" value="RING"/>
    <property type="match status" value="1"/>
</dbReference>
<evidence type="ECO:0000256" key="1">
    <source>
        <dbReference type="ARBA" id="ARBA00022723"/>
    </source>
</evidence>
<accession>A0A833QH73</accession>
<name>A0A833QH73_9POAL</name>
<dbReference type="OrthoDB" id="365379at2759"/>
<evidence type="ECO:0000313" key="9">
    <source>
        <dbReference type="Proteomes" id="UP000623129"/>
    </source>
</evidence>
<dbReference type="GO" id="GO:0008270">
    <property type="term" value="F:zinc ion binding"/>
    <property type="evidence" value="ECO:0007669"/>
    <property type="project" value="UniProtKB-KW"/>
</dbReference>
<evidence type="ECO:0000256" key="5">
    <source>
        <dbReference type="SAM" id="MobiDB-lite"/>
    </source>
</evidence>
<feature type="region of interest" description="Disordered" evidence="5">
    <location>
        <begin position="549"/>
        <end position="588"/>
    </location>
</feature>
<dbReference type="SUPFAM" id="SSF57850">
    <property type="entry name" value="RING/U-box"/>
    <property type="match status" value="1"/>
</dbReference>
<dbReference type="InterPro" id="IPR013083">
    <property type="entry name" value="Znf_RING/FYVE/PHD"/>
</dbReference>
<evidence type="ECO:0000259" key="7">
    <source>
        <dbReference type="PROSITE" id="PS50089"/>
    </source>
</evidence>
<dbReference type="InterPro" id="IPR011011">
    <property type="entry name" value="Znf_FYVE_PHD"/>
</dbReference>
<dbReference type="PANTHER" id="PTHR47177">
    <property type="entry name" value="F18C1.6 PROTEIN"/>
    <property type="match status" value="1"/>
</dbReference>
<evidence type="ECO:0000256" key="2">
    <source>
        <dbReference type="ARBA" id="ARBA00022771"/>
    </source>
</evidence>
<dbReference type="EMBL" id="SWLB01000024">
    <property type="protein sequence ID" value="KAF3322719.1"/>
    <property type="molecule type" value="Genomic_DNA"/>
</dbReference>
<evidence type="ECO:0000256" key="4">
    <source>
        <dbReference type="PROSITE-ProRule" id="PRU00175"/>
    </source>
</evidence>
<feature type="region of interest" description="Disordered" evidence="5">
    <location>
        <begin position="273"/>
        <end position="292"/>
    </location>
</feature>
<keyword evidence="2 4" id="KW-0863">Zinc-finger</keyword>
<feature type="compositionally biased region" description="Acidic residues" evidence="5">
    <location>
        <begin position="148"/>
        <end position="180"/>
    </location>
</feature>
<dbReference type="PANTHER" id="PTHR47177:SF3">
    <property type="entry name" value="F18C1.6 PROTEIN"/>
    <property type="match status" value="1"/>
</dbReference>
<gene>
    <name evidence="8" type="ORF">FCM35_KLT12708</name>
</gene>
<keyword evidence="9" id="KW-1185">Reference proteome</keyword>
<dbReference type="PROSITE" id="PS50016">
    <property type="entry name" value="ZF_PHD_2"/>
    <property type="match status" value="1"/>
</dbReference>
<feature type="compositionally biased region" description="Acidic residues" evidence="5">
    <location>
        <begin position="76"/>
        <end position="94"/>
    </location>
</feature>
<dbReference type="SMART" id="SM00249">
    <property type="entry name" value="PHD"/>
    <property type="match status" value="1"/>
</dbReference>
<dbReference type="InterPro" id="IPR001965">
    <property type="entry name" value="Znf_PHD"/>
</dbReference>
<dbReference type="AlphaFoldDB" id="A0A833QH73"/>
<dbReference type="PROSITE" id="PS50089">
    <property type="entry name" value="ZF_RING_2"/>
    <property type="match status" value="1"/>
</dbReference>
<dbReference type="InterPro" id="IPR017907">
    <property type="entry name" value="Znf_RING_CS"/>
</dbReference>
<dbReference type="InterPro" id="IPR001841">
    <property type="entry name" value="Znf_RING"/>
</dbReference>
<organism evidence="8 9">
    <name type="scientific">Carex littledalei</name>
    <dbReference type="NCBI Taxonomy" id="544730"/>
    <lineage>
        <taxon>Eukaryota</taxon>
        <taxon>Viridiplantae</taxon>
        <taxon>Streptophyta</taxon>
        <taxon>Embryophyta</taxon>
        <taxon>Tracheophyta</taxon>
        <taxon>Spermatophyta</taxon>
        <taxon>Magnoliopsida</taxon>
        <taxon>Liliopsida</taxon>
        <taxon>Poales</taxon>
        <taxon>Cyperaceae</taxon>
        <taxon>Cyperoideae</taxon>
        <taxon>Cariceae</taxon>
        <taxon>Carex</taxon>
        <taxon>Carex subgen. Euthyceras</taxon>
    </lineage>
</organism>
<comment type="caution">
    <text evidence="8">The sequence shown here is derived from an EMBL/GenBank/DDBJ whole genome shotgun (WGS) entry which is preliminary data.</text>
</comment>
<keyword evidence="3" id="KW-0862">Zinc</keyword>
<feature type="compositionally biased region" description="Basic residues" evidence="5">
    <location>
        <begin position="98"/>
        <end position="116"/>
    </location>
</feature>
<evidence type="ECO:0000313" key="8">
    <source>
        <dbReference type="EMBL" id="KAF3322719.1"/>
    </source>
</evidence>
<evidence type="ECO:0000259" key="6">
    <source>
        <dbReference type="PROSITE" id="PS50016"/>
    </source>
</evidence>
<feature type="compositionally biased region" description="Basic residues" evidence="5">
    <location>
        <begin position="199"/>
        <end position="239"/>
    </location>
</feature>
<dbReference type="Pfam" id="PF00628">
    <property type="entry name" value="PHD"/>
    <property type="match status" value="1"/>
</dbReference>
<keyword evidence="1" id="KW-0479">Metal-binding</keyword>
<dbReference type="Pfam" id="PF13639">
    <property type="entry name" value="zf-RING_2"/>
    <property type="match status" value="1"/>
</dbReference>
<reference evidence="8" key="1">
    <citation type="submission" date="2020-01" db="EMBL/GenBank/DDBJ databases">
        <title>Genome sequence of Kobresia littledalei, the first chromosome-level genome in the family Cyperaceae.</title>
        <authorList>
            <person name="Qu G."/>
        </authorList>
    </citation>
    <scope>NUCLEOTIDE SEQUENCE</scope>
    <source>
        <strain evidence="8">C.B.Clarke</strain>
        <tissue evidence="8">Leaf</tissue>
    </source>
</reference>
<feature type="region of interest" description="Disordered" evidence="5">
    <location>
        <begin position="16"/>
        <end position="257"/>
    </location>
</feature>
<protein>
    <submittedName>
        <fullName evidence="8">PHD and RING finger domain-containing protein 1</fullName>
    </submittedName>
</protein>
<dbReference type="SUPFAM" id="SSF57903">
    <property type="entry name" value="FYVE/PHD zinc finger"/>
    <property type="match status" value="1"/>
</dbReference>
<feature type="domain" description="RING-type" evidence="7">
    <location>
        <begin position="373"/>
        <end position="415"/>
    </location>
</feature>
<dbReference type="Proteomes" id="UP000623129">
    <property type="component" value="Unassembled WGS sequence"/>
</dbReference>
<sequence>MAKGRRVIVEKSRRGISRWKGDEEDEEDEEYIAEEEEELESESYDEFLASSSDSEDDGGGEFGGNLEEFSGSDRSFEEESDYEFDDSEFEEEEEIRAKSSKKGRKKSGKKQMKARRKVSDSDEDDEDFYIKSVPNKNRRTQSRKDDSEGSDYEEEEEVDFDDFDEDEDFTPDVEDEDEESVSFSKRIKGYRKEKASRSPVKRTRKNKKSKVSRRKKPTVPKNKKEKKSRKKRGRGRKRSSPKEPATKRRRRSGQIKDDDFIVDDDDFIVEDRVEAKKKNNKRKPVSDSDTSEFEFITSDEDEFVIQEQIEPKKRKKNNICCSESGSGSDSSDSDYVINEEEEVAKEVRKRKREHVKGKAKEGEKEEDTGKKMCGICLSEEQRRTTRGVLDCCAHFFCFACIVEWSKVESRCPVCKRRFETITKASSSDSDDLGFGAPRKVIKVPKRDQVYQPSEEDIRGMLDPYENVLCMECQQGGDDNLMLLCDICDSSAHTYCVGLGNAVPEGNWYCDCCRSAGVGPSNLPPQPSMGPADPAPTELDLFVNLQPTAPSSSSLEIDLNAPPRDVLEDPGVGPSQVASPSAGGAATLSGRRAIQNRIRILLSNTRPMQVVRRNGEERNGVFSGVGLGLRVGGSVGQQCSFLAPQRERGGPHDADRAKEQVRSMVKNHLKQICSNAPLDRDAFREVARRATYTVLAACGFGVEHNRNLVSNSISAPIGCFHETRDSEQTSLLAGSCSACFDSFVRDVAVTILNRG</sequence>